<dbReference type="InterPro" id="IPR036388">
    <property type="entry name" value="WH-like_DNA-bd_sf"/>
</dbReference>
<evidence type="ECO:0000313" key="3">
    <source>
        <dbReference type="Proteomes" id="UP000564378"/>
    </source>
</evidence>
<evidence type="ECO:0000259" key="1">
    <source>
        <dbReference type="PROSITE" id="PS50995"/>
    </source>
</evidence>
<dbReference type="AlphaFoldDB" id="A0A842HXR5"/>
<comment type="caution">
    <text evidence="2">The sequence shown here is derived from an EMBL/GenBank/DDBJ whole genome shotgun (WGS) entry which is preliminary data.</text>
</comment>
<protein>
    <submittedName>
        <fullName evidence="2">MarR family transcriptional regulator</fullName>
    </submittedName>
</protein>
<dbReference type="EMBL" id="JACJVJ010000003">
    <property type="protein sequence ID" value="MBC2778958.1"/>
    <property type="molecule type" value="Genomic_DNA"/>
</dbReference>
<sequence>MAESLTEDPPTHGDRIGILSRQSEVLAELQAIVGFQVSLAHNMIRRDFDRNCSELGLTQKQIAILWVVEHCPNTVQTDLVEMFQSDRSTISNLVRRLKSAGHVDFRDSRDDGRVVPLKITSAGASKLREAKKLIEAHEGRVAYHLAPADKDVLVRALGRIHRLRAS</sequence>
<dbReference type="GO" id="GO:0006950">
    <property type="term" value="P:response to stress"/>
    <property type="evidence" value="ECO:0007669"/>
    <property type="project" value="TreeGrafter"/>
</dbReference>
<reference evidence="2 3" key="1">
    <citation type="submission" date="2020-08" db="EMBL/GenBank/DDBJ databases">
        <title>Draft genome sequence of Parasphingopyxis sp. GrpM-11.</title>
        <authorList>
            <person name="Oh J."/>
            <person name="Roh D.-H."/>
        </authorList>
    </citation>
    <scope>NUCLEOTIDE SEQUENCE [LARGE SCALE GENOMIC DNA]</scope>
    <source>
        <strain evidence="2 3">GrpM-11</strain>
    </source>
</reference>
<evidence type="ECO:0000313" key="2">
    <source>
        <dbReference type="EMBL" id="MBC2778958.1"/>
    </source>
</evidence>
<organism evidence="2 3">
    <name type="scientific">Parasphingopyxis marina</name>
    <dbReference type="NCBI Taxonomy" id="2761622"/>
    <lineage>
        <taxon>Bacteria</taxon>
        <taxon>Pseudomonadati</taxon>
        <taxon>Pseudomonadota</taxon>
        <taxon>Alphaproteobacteria</taxon>
        <taxon>Sphingomonadales</taxon>
        <taxon>Sphingomonadaceae</taxon>
        <taxon>Parasphingopyxis</taxon>
    </lineage>
</organism>
<keyword evidence="3" id="KW-1185">Reference proteome</keyword>
<dbReference type="RefSeq" id="WP_185802260.1">
    <property type="nucleotide sequence ID" value="NZ_JACJVJ010000003.1"/>
</dbReference>
<proteinExistence type="predicted"/>
<dbReference type="PANTHER" id="PTHR33164">
    <property type="entry name" value="TRANSCRIPTIONAL REGULATOR, MARR FAMILY"/>
    <property type="match status" value="1"/>
</dbReference>
<dbReference type="SUPFAM" id="SSF46785">
    <property type="entry name" value="Winged helix' DNA-binding domain"/>
    <property type="match status" value="1"/>
</dbReference>
<gene>
    <name evidence="2" type="ORF">H6P80_15140</name>
</gene>
<dbReference type="InterPro" id="IPR036390">
    <property type="entry name" value="WH_DNA-bd_sf"/>
</dbReference>
<dbReference type="Pfam" id="PF12802">
    <property type="entry name" value="MarR_2"/>
    <property type="match status" value="1"/>
</dbReference>
<dbReference type="Gene3D" id="1.10.10.10">
    <property type="entry name" value="Winged helix-like DNA-binding domain superfamily/Winged helix DNA-binding domain"/>
    <property type="match status" value="1"/>
</dbReference>
<dbReference type="Proteomes" id="UP000564378">
    <property type="component" value="Unassembled WGS sequence"/>
</dbReference>
<dbReference type="SMART" id="SM00347">
    <property type="entry name" value="HTH_MARR"/>
    <property type="match status" value="1"/>
</dbReference>
<dbReference type="PROSITE" id="PS50995">
    <property type="entry name" value="HTH_MARR_2"/>
    <property type="match status" value="1"/>
</dbReference>
<dbReference type="InterPro" id="IPR000835">
    <property type="entry name" value="HTH_MarR-typ"/>
</dbReference>
<dbReference type="PANTHER" id="PTHR33164:SF43">
    <property type="entry name" value="HTH-TYPE TRANSCRIPTIONAL REPRESSOR YETL"/>
    <property type="match status" value="1"/>
</dbReference>
<feature type="domain" description="HTH marR-type" evidence="1">
    <location>
        <begin position="22"/>
        <end position="162"/>
    </location>
</feature>
<dbReference type="GO" id="GO:0003700">
    <property type="term" value="F:DNA-binding transcription factor activity"/>
    <property type="evidence" value="ECO:0007669"/>
    <property type="project" value="InterPro"/>
</dbReference>
<name>A0A842HXR5_9SPHN</name>
<dbReference type="InterPro" id="IPR039422">
    <property type="entry name" value="MarR/SlyA-like"/>
</dbReference>
<accession>A0A842HXR5</accession>